<gene>
    <name evidence="1" type="ORF">NEOLI_004890</name>
</gene>
<sequence>MESVERTVTIPKMIWKEIFKFLPEFGVLICLEHRSGIRPSHLDLHISTKHGIFRGKKKRLLEELSHLEIRNPTDIVYPGRITTAIKELNIIDQNAFQCRAEGCNYCCIGLKRIKLHSRLEHQWKNEKDSNPVWEEAILQTFFAHKSFLKYFRVLVADSRVIDNSVISSIKETTLQTFRDSQTLLIKRHMSIQPIEHNSENTPWMQKTGYREYLHGLPWADIIKAYQLPNTRSNETSLEAICRSIDRLLNKSLKSARHERGKGKLTFANARILNTFQSGTMSQKPFKVLQNEDTARSYFAIWKKLICFIYRIQCNNLFPGIAIFNLTPQQLIHINTTFSCPSDNESLDQACLSMSYSLIAHTLEFNVFESPIISFSAALSLNTNGSNFLEPHKFTPYLSKLIYCIQLIVLEYNLINYDLLKEDNQSFQSYFQIDCEKWILNTTDGPMSELLSNRLYGMAIGRTTVAPMTTYWDEAREVITYRCTELAMSDLRRFMAEQVFAATYTLKEKLLFDYNPLLKFDFLGMKDDFGQKNIGESFLTNEINGFKGSSEWLLQSILNDPVRLEAMAYYTTGSKLVWKSHIVQQYEYQVQRFLDHLLILIHMGSGQP</sequence>
<proteinExistence type="predicted"/>
<dbReference type="Proteomes" id="UP000186594">
    <property type="component" value="Unassembled WGS sequence"/>
</dbReference>
<keyword evidence="2" id="KW-1185">Reference proteome</keyword>
<dbReference type="EMBL" id="LXFE01000459">
    <property type="protein sequence ID" value="OLL25279.1"/>
    <property type="molecule type" value="Genomic_DNA"/>
</dbReference>
<protein>
    <recommendedName>
        <fullName evidence="3">C2H2-type domain-containing protein</fullName>
    </recommendedName>
</protein>
<reference evidence="1 2" key="1">
    <citation type="submission" date="2016-04" db="EMBL/GenBank/DDBJ databases">
        <title>Evolutionary innovation and constraint leading to complex multicellularity in the Ascomycota.</title>
        <authorList>
            <person name="Cisse O."/>
            <person name="Nguyen A."/>
            <person name="Hewitt D.A."/>
            <person name="Jedd G."/>
            <person name="Stajich J.E."/>
        </authorList>
    </citation>
    <scope>NUCLEOTIDE SEQUENCE [LARGE SCALE GENOMIC DNA]</scope>
    <source>
        <strain evidence="1 2">DAH-3</strain>
    </source>
</reference>
<dbReference type="OrthoDB" id="4493315at2759"/>
<evidence type="ECO:0000313" key="2">
    <source>
        <dbReference type="Proteomes" id="UP000186594"/>
    </source>
</evidence>
<name>A0A1U7LRM6_NEOID</name>
<feature type="non-terminal residue" evidence="1">
    <location>
        <position position="607"/>
    </location>
</feature>
<dbReference type="InterPro" id="IPR022698">
    <property type="entry name" value="OrsD"/>
</dbReference>
<comment type="caution">
    <text evidence="1">The sequence shown here is derived from an EMBL/GenBank/DDBJ whole genome shotgun (WGS) entry which is preliminary data.</text>
</comment>
<dbReference type="OMA" id="WRACKLQ"/>
<evidence type="ECO:0000313" key="1">
    <source>
        <dbReference type="EMBL" id="OLL25279.1"/>
    </source>
</evidence>
<dbReference type="AlphaFoldDB" id="A0A1U7LRM6"/>
<evidence type="ECO:0008006" key="3">
    <source>
        <dbReference type="Google" id="ProtNLM"/>
    </source>
</evidence>
<dbReference type="Pfam" id="PF12013">
    <property type="entry name" value="OrsD"/>
    <property type="match status" value="1"/>
</dbReference>
<organism evidence="1 2">
    <name type="scientific">Neolecta irregularis (strain DAH-3)</name>
    <dbReference type="NCBI Taxonomy" id="1198029"/>
    <lineage>
        <taxon>Eukaryota</taxon>
        <taxon>Fungi</taxon>
        <taxon>Dikarya</taxon>
        <taxon>Ascomycota</taxon>
        <taxon>Taphrinomycotina</taxon>
        <taxon>Neolectales</taxon>
        <taxon>Neolectaceae</taxon>
        <taxon>Neolecta</taxon>
    </lineage>
</organism>
<accession>A0A1U7LRM6</accession>